<dbReference type="EMBL" id="LNPX01000004">
    <property type="protein sequence ID" value="OEK58959.1"/>
    <property type="molecule type" value="Genomic_DNA"/>
</dbReference>
<comment type="caution">
    <text evidence="1">The sequence shown here is derived from an EMBL/GenBank/DDBJ whole genome shotgun (WGS) entry which is preliminary data.</text>
</comment>
<proteinExistence type="predicted"/>
<reference evidence="2" key="1">
    <citation type="submission" date="2015-11" db="EMBL/GenBank/DDBJ databases">
        <title>Genomic diversity of Staphylococcus saprophyticus strains from urinary tract infections, animal surfaces, and fermented foods.</title>
        <authorList>
            <person name="Wolfe B.E."/>
        </authorList>
    </citation>
    <scope>NUCLEOTIDE SEQUENCE [LARGE SCALE GENOMIC DNA]</scope>
    <source>
        <strain evidence="2">738_7</strain>
    </source>
</reference>
<name>A0AAP7IFA9_9STAP</name>
<dbReference type="Proteomes" id="UP000095464">
    <property type="component" value="Unassembled WGS sequence"/>
</dbReference>
<organism evidence="1 2">
    <name type="scientific">Staphylococcus equorum</name>
    <dbReference type="NCBI Taxonomy" id="246432"/>
    <lineage>
        <taxon>Bacteria</taxon>
        <taxon>Bacillati</taxon>
        <taxon>Bacillota</taxon>
        <taxon>Bacilli</taxon>
        <taxon>Bacillales</taxon>
        <taxon>Staphylococcaceae</taxon>
        <taxon>Staphylococcus</taxon>
    </lineage>
</organism>
<evidence type="ECO:0000313" key="2">
    <source>
        <dbReference type="Proteomes" id="UP000095464"/>
    </source>
</evidence>
<evidence type="ECO:0000313" key="1">
    <source>
        <dbReference type="EMBL" id="OEK58959.1"/>
    </source>
</evidence>
<dbReference type="RefSeq" id="WP_069854360.1">
    <property type="nucleotide sequence ID" value="NZ_LNPX01000004.1"/>
</dbReference>
<gene>
    <name evidence="1" type="ORF">ASS94_01135</name>
</gene>
<accession>A0AAP7IFA9</accession>
<protein>
    <submittedName>
        <fullName evidence="1">Uncharacterized protein</fullName>
    </submittedName>
</protein>
<sequence length="66" mass="7833">MEFQSVVSLKGCGTFEEFESEFDDLIFYADGSPDAVKQMVKEEGFEDNKSLRYYFFDEWSIAMWDF</sequence>
<dbReference type="AlphaFoldDB" id="A0AAP7IFA9"/>